<proteinExistence type="predicted"/>
<evidence type="ECO:0000313" key="1">
    <source>
        <dbReference type="EMBL" id="KAL0124117.1"/>
    </source>
</evidence>
<sequence>MWSRIRDAEEQFSFENNASTISSYIHPSAAGGGLNIAVQVSGSVLHYSPTPIPNAARRTMNIKWCEGYIDSELPINKIMKFFVGNTISERAVTSALLPKLRPANHNTLRNLSDYIVESVNSVNNIGMYAKLLWASAIRDLYTYSNVQPITIDYAQEAQVSFVNLNDHNLNYELIAEPIARGDIIIVDKHDFDINDLSMVYLLATSGSRLTNPANHLEPHANYVLWPSLKVTILYHQAAPAAPVAAVYNAETPINYAIKLASRRGEMNQLVEALYWVMDHMGIQYKSDPNNAETPARYRLPNFRMADVLVPKPLDYNVLLRLIGIHPSVQKDISGEITQYASITCKERIRLNTLYSACYSCFTSTILHSFQISADRIFEWYMGD</sequence>
<gene>
    <name evidence="1" type="ORF">PUN28_006135</name>
</gene>
<accession>A0AAW2GCB8</accession>
<evidence type="ECO:0000313" key="2">
    <source>
        <dbReference type="Proteomes" id="UP001430953"/>
    </source>
</evidence>
<dbReference type="AlphaFoldDB" id="A0AAW2GCB8"/>
<reference evidence="1 2" key="1">
    <citation type="submission" date="2023-03" db="EMBL/GenBank/DDBJ databases">
        <title>High recombination rates correlate with genetic variation in Cardiocondyla obscurior ants.</title>
        <authorList>
            <person name="Errbii M."/>
        </authorList>
    </citation>
    <scope>NUCLEOTIDE SEQUENCE [LARGE SCALE GENOMIC DNA]</scope>
    <source>
        <strain evidence="1">Alpha-2009</strain>
        <tissue evidence="1">Whole body</tissue>
    </source>
</reference>
<protein>
    <submittedName>
        <fullName evidence="1">Uncharacterized protein</fullName>
    </submittedName>
</protein>
<dbReference type="Proteomes" id="UP001430953">
    <property type="component" value="Unassembled WGS sequence"/>
</dbReference>
<comment type="caution">
    <text evidence="1">The sequence shown here is derived from an EMBL/GenBank/DDBJ whole genome shotgun (WGS) entry which is preliminary data.</text>
</comment>
<keyword evidence="2" id="KW-1185">Reference proteome</keyword>
<dbReference type="EMBL" id="JADYXP020000005">
    <property type="protein sequence ID" value="KAL0124117.1"/>
    <property type="molecule type" value="Genomic_DNA"/>
</dbReference>
<organism evidence="1 2">
    <name type="scientific">Cardiocondyla obscurior</name>
    <dbReference type="NCBI Taxonomy" id="286306"/>
    <lineage>
        <taxon>Eukaryota</taxon>
        <taxon>Metazoa</taxon>
        <taxon>Ecdysozoa</taxon>
        <taxon>Arthropoda</taxon>
        <taxon>Hexapoda</taxon>
        <taxon>Insecta</taxon>
        <taxon>Pterygota</taxon>
        <taxon>Neoptera</taxon>
        <taxon>Endopterygota</taxon>
        <taxon>Hymenoptera</taxon>
        <taxon>Apocrita</taxon>
        <taxon>Aculeata</taxon>
        <taxon>Formicoidea</taxon>
        <taxon>Formicidae</taxon>
        <taxon>Myrmicinae</taxon>
        <taxon>Cardiocondyla</taxon>
    </lineage>
</organism>
<name>A0AAW2GCB8_9HYME</name>